<dbReference type="PANTHER" id="PTHR33737:SF2">
    <property type="entry name" value="OS12G0102700 PROTEIN"/>
    <property type="match status" value="1"/>
</dbReference>
<feature type="compositionally biased region" description="Low complexity" evidence="1">
    <location>
        <begin position="27"/>
        <end position="41"/>
    </location>
</feature>
<dbReference type="STRING" id="981085.W9RX67"/>
<gene>
    <name evidence="2" type="ORF">L484_024449</name>
</gene>
<dbReference type="KEGG" id="mnt:21407188"/>
<feature type="compositionally biased region" description="Basic and acidic residues" evidence="1">
    <location>
        <begin position="810"/>
        <end position="821"/>
    </location>
</feature>
<dbReference type="InterPro" id="IPR045882">
    <property type="entry name" value="GPT1/2"/>
</dbReference>
<name>W9RX67_9ROSA</name>
<dbReference type="GO" id="GO:0008017">
    <property type="term" value="F:microtubule binding"/>
    <property type="evidence" value="ECO:0007669"/>
    <property type="project" value="InterPro"/>
</dbReference>
<accession>W9RX67</accession>
<proteinExistence type="predicted"/>
<dbReference type="OrthoDB" id="1931260at2759"/>
<feature type="compositionally biased region" description="Polar residues" evidence="1">
    <location>
        <begin position="375"/>
        <end position="402"/>
    </location>
</feature>
<feature type="region of interest" description="Disordered" evidence="1">
    <location>
        <begin position="898"/>
        <end position="926"/>
    </location>
</feature>
<protein>
    <submittedName>
        <fullName evidence="2">Uncharacterized protein</fullName>
    </submittedName>
</protein>
<feature type="region of interest" description="Disordered" evidence="1">
    <location>
        <begin position="23"/>
        <end position="45"/>
    </location>
</feature>
<feature type="region of interest" description="Disordered" evidence="1">
    <location>
        <begin position="493"/>
        <end position="559"/>
    </location>
</feature>
<evidence type="ECO:0000313" key="3">
    <source>
        <dbReference type="Proteomes" id="UP000030645"/>
    </source>
</evidence>
<dbReference type="EMBL" id="KE345789">
    <property type="protein sequence ID" value="EXC16275.1"/>
    <property type="molecule type" value="Genomic_DNA"/>
</dbReference>
<dbReference type="PANTHER" id="PTHR33737">
    <property type="entry name" value="OS05G0121800 PROTEIN"/>
    <property type="match status" value="1"/>
</dbReference>
<reference evidence="3" key="1">
    <citation type="submission" date="2013-01" db="EMBL/GenBank/DDBJ databases">
        <title>Draft Genome Sequence of a Mulberry Tree, Morus notabilis C.K. Schneid.</title>
        <authorList>
            <person name="He N."/>
            <person name="Zhao S."/>
        </authorList>
    </citation>
    <scope>NUCLEOTIDE SEQUENCE</scope>
</reference>
<organism evidence="2 3">
    <name type="scientific">Morus notabilis</name>
    <dbReference type="NCBI Taxonomy" id="981085"/>
    <lineage>
        <taxon>Eukaryota</taxon>
        <taxon>Viridiplantae</taxon>
        <taxon>Streptophyta</taxon>
        <taxon>Embryophyta</taxon>
        <taxon>Tracheophyta</taxon>
        <taxon>Spermatophyta</taxon>
        <taxon>Magnoliopsida</taxon>
        <taxon>eudicotyledons</taxon>
        <taxon>Gunneridae</taxon>
        <taxon>Pentapetalae</taxon>
        <taxon>rosids</taxon>
        <taxon>fabids</taxon>
        <taxon>Rosales</taxon>
        <taxon>Moraceae</taxon>
        <taxon>Moreae</taxon>
        <taxon>Morus</taxon>
    </lineage>
</organism>
<feature type="region of interest" description="Disordered" evidence="1">
    <location>
        <begin position="792"/>
        <end position="822"/>
    </location>
</feature>
<dbReference type="Proteomes" id="UP000030645">
    <property type="component" value="Unassembled WGS sequence"/>
</dbReference>
<feature type="region of interest" description="Disordered" evidence="1">
    <location>
        <begin position="192"/>
        <end position="244"/>
    </location>
</feature>
<keyword evidence="3" id="KW-1185">Reference proteome</keyword>
<sequence length="926" mass="98070">MDDSVLNKDKAVRRLSIIDFSSEDDSLLGLPPGSPLDDSSSVGQEQRTVELFESINDNKSEELFEPVDANKLGDFDDILENKELVPQPSESLEPERNIRKNGKYNLRKSLAWDSAFFTCEGVLDSEELSSMIAVDKGQKQMLPGIEEEVHRSTDSISTLESDTLTLESVEANLFEDIRASIQKSSKAINMSDESSRVGSGVRETKVGSASKRVDSASQHKMKPKVASKKPNSGMQNPGKLARPVSACPQLSQSVAASGESNLSLVKRPKLLEKQIPSSTIVAKRASLVGGNALKMAKDNVKFAAGRGAPVSKLPGSLRNVPRPNMSSKSSSMASSTATTTGATSSFDSSESTSSVKFGKSSNNSIKRKTDAKIGNPNSSGSNPKTPSGVASRNKTPSGKSHLSAQLMPLTKLSSSVSPASPVSDWSSESVSSISSSQQISCSSRDSLNKISCKRASMDFDAAQSVDYQSHTDDQSSVGSAAEVSGLPGQCALKASTGMAAPPPTSKPSGLRLPSPKIGFFDGVKSAQRTPKRGVPSNLPKIAAASASPRGSTVKAKVGKVNPERAVTVAKPDAQRTSSNMKPKISGLPEASKAAAVISTVLRNVESRQAISPKGKIDTSSNMKPKISGLPEASKTAAVISTVLRNVESCQAISPKGKIDTSSNMKPKISGLPEASKAAAVISTVLRNVESCQAISPKGKIDTPLEIGQENYLKAEEVGSGGDNIGSQDKDTGLVENSGTIDVSKAEVVPENKCSAQEDVKITPTISEGHTAISNLSSISNAEDLTLTQQTVEDASHGDVEFNNDLNSFKKSNEREKSHSEEDPVACLIRQVEAMEIKGTEEMVIDDSLSFHQKLSSEDNNVGNLSVSPTTYENTSSKRIPFSVKDSLCNIGGSFELSKGSRVPEAAEKHSQLSSFLEEQTDSEQLR</sequence>
<feature type="region of interest" description="Disordered" evidence="1">
    <location>
        <begin position="306"/>
        <end position="402"/>
    </location>
</feature>
<evidence type="ECO:0000256" key="1">
    <source>
        <dbReference type="SAM" id="MobiDB-lite"/>
    </source>
</evidence>
<dbReference type="eggNOG" id="ENOG502QR5K">
    <property type="taxonomic scope" value="Eukaryota"/>
</dbReference>
<feature type="compositionally biased region" description="Low complexity" evidence="1">
    <location>
        <begin position="326"/>
        <end position="354"/>
    </location>
</feature>
<dbReference type="AlphaFoldDB" id="W9RX67"/>
<evidence type="ECO:0000313" key="2">
    <source>
        <dbReference type="EMBL" id="EXC16275.1"/>
    </source>
</evidence>